<sequence>MTFTTSDLGLLISFFIFLVGLHRLLSVRYPEPKQNSWIITTIASAVMTACSLPFLWDFIAGSLESQRGWRFWRDAGEGLKGVEARTTLAFVANRFFQSYLLADLTAGIVYYRSQINFLTGWVHHIVYVGIVEFAIRQVWPHVFCLAAFMEFPTFILGLSILAPKTRSNVLFAVVFFLTRILFHIILAITYALPDVRQHVTRGSFAISGILLGVLPLHVSWFVGCLKGFVRRAKKAREAKLAQSIFANVGNNTVELNLKVYNATNETAQVSTPSPSPAREALAAIRNPVFAPPGHVYPQPATYVAQHYYHRLRTRFSRWRVPNPETQRHSQHVRQGGALAQLYTLRGGSLNDYRVRIGDYRKRVVGKYREYGVGVVTRGAKEKMFDWVGLGSPQARGRAREQVAHLD</sequence>
<dbReference type="PANTHER" id="PTHR13439:SF72">
    <property type="entry name" value="TLC DOMAIN-CONTAINING PROTEIN"/>
    <property type="match status" value="1"/>
</dbReference>
<feature type="transmembrane region" description="Helical" evidence="1">
    <location>
        <begin position="138"/>
        <end position="162"/>
    </location>
</feature>
<feature type="transmembrane region" description="Helical" evidence="1">
    <location>
        <begin position="204"/>
        <end position="229"/>
    </location>
</feature>
<dbReference type="InterPro" id="IPR050846">
    <property type="entry name" value="TLCD"/>
</dbReference>
<keyword evidence="1" id="KW-0472">Membrane</keyword>
<keyword evidence="1" id="KW-1133">Transmembrane helix</keyword>
<keyword evidence="3" id="KW-1185">Reference proteome</keyword>
<protein>
    <recommendedName>
        <fullName evidence="4">TLC domain-containing protein</fullName>
    </recommendedName>
</protein>
<dbReference type="PANTHER" id="PTHR13439">
    <property type="entry name" value="CT120 PROTEIN"/>
    <property type="match status" value="1"/>
</dbReference>
<feature type="transmembrane region" description="Helical" evidence="1">
    <location>
        <begin position="37"/>
        <end position="56"/>
    </location>
</feature>
<reference evidence="2 3" key="1">
    <citation type="submission" date="2024-05" db="EMBL/GenBank/DDBJ databases">
        <title>A draft genome resource for the thread blight pathogen Marasmius tenuissimus strain MS-2.</title>
        <authorList>
            <person name="Yulfo-Soto G.E."/>
            <person name="Baruah I.K."/>
            <person name="Amoako-Attah I."/>
            <person name="Bukari Y."/>
            <person name="Meinhardt L.W."/>
            <person name="Bailey B.A."/>
            <person name="Cohen S.P."/>
        </authorList>
    </citation>
    <scope>NUCLEOTIDE SEQUENCE [LARGE SCALE GENOMIC DNA]</scope>
    <source>
        <strain evidence="2 3">MS-2</strain>
    </source>
</reference>
<feature type="transmembrane region" description="Helical" evidence="1">
    <location>
        <begin position="6"/>
        <end position="25"/>
    </location>
</feature>
<feature type="transmembrane region" description="Helical" evidence="1">
    <location>
        <begin position="169"/>
        <end position="192"/>
    </location>
</feature>
<evidence type="ECO:0000313" key="3">
    <source>
        <dbReference type="Proteomes" id="UP001437256"/>
    </source>
</evidence>
<name>A0ABR3ACI8_9AGAR</name>
<comment type="caution">
    <text evidence="2">The sequence shown here is derived from an EMBL/GenBank/DDBJ whole genome shotgun (WGS) entry which is preliminary data.</text>
</comment>
<gene>
    <name evidence="2" type="ORF">AAF712_001672</name>
</gene>
<evidence type="ECO:0000313" key="2">
    <source>
        <dbReference type="EMBL" id="KAL0071114.1"/>
    </source>
</evidence>
<evidence type="ECO:0000256" key="1">
    <source>
        <dbReference type="SAM" id="Phobius"/>
    </source>
</evidence>
<keyword evidence="1" id="KW-0812">Transmembrane</keyword>
<evidence type="ECO:0008006" key="4">
    <source>
        <dbReference type="Google" id="ProtNLM"/>
    </source>
</evidence>
<accession>A0ABR3ACI8</accession>
<dbReference type="Proteomes" id="UP001437256">
    <property type="component" value="Unassembled WGS sequence"/>
</dbReference>
<organism evidence="2 3">
    <name type="scientific">Marasmius tenuissimus</name>
    <dbReference type="NCBI Taxonomy" id="585030"/>
    <lineage>
        <taxon>Eukaryota</taxon>
        <taxon>Fungi</taxon>
        <taxon>Dikarya</taxon>
        <taxon>Basidiomycota</taxon>
        <taxon>Agaricomycotina</taxon>
        <taxon>Agaricomycetes</taxon>
        <taxon>Agaricomycetidae</taxon>
        <taxon>Agaricales</taxon>
        <taxon>Marasmiineae</taxon>
        <taxon>Marasmiaceae</taxon>
        <taxon>Marasmius</taxon>
    </lineage>
</organism>
<dbReference type="EMBL" id="JBBXMP010000004">
    <property type="protein sequence ID" value="KAL0071114.1"/>
    <property type="molecule type" value="Genomic_DNA"/>
</dbReference>
<proteinExistence type="predicted"/>